<protein>
    <recommendedName>
        <fullName evidence="3">NACHT domain-containing protein</fullName>
    </recommendedName>
</protein>
<sequence length="1129" mass="126080">MPESRYRYLYERLGDHSFQLLVSALLTDRFTDFVPLPLRQADGGRDGVTRGSDRALVYQVKWSVNGKEKDAVRWLDATIELEAENLRRLAREGAQRYVLVTNIPSTGKAGSGTFDALNKRLDAHARAYGFEEMSCLWREAVDGMVDNAPKELLWKYADMLAGWELVRYLIAEDGADQHDAGLRKLIRAVASVQWDEDERVKFSQVDIDREKVSALFVDVDADLLIARDPREPENLTRKPLGGAAAHLLSHAGGGHPFTLVRGAPGQGKSTLAQFLCQTHRSAFVAADLRPVNLPKVKHPLFPLRVELSDYGRWLTGLDVWDAESDVQKKAKRRPQAEATIECFIADLMSNACGGTRVTANEVQDLFGLVPSLVVLDGLDEVGRPAMRARIVTEIERFARRNRTYDIPPQVIVTTRPSANQLAEPTPDLFSVVVLSPFTPSQREDYLRKWSAVRGIRGADGRSLRSTFRAKIAEPYLDELASNPMQLAILLDLLHKHGEAIPTQRTALYDSYVDLLLAREANKHPESVRKHQAQLREIIPFLGWHLHAHAEADSVNARMKIADLKATIKHFQETYGNPGSIVDELFEAASDRLWTLTSKIEGTYEFEVLSLREYFAARFLYRYAGEETKRFDRVKVFRELLRRPYWLNTTRFYGGNAEAGDLSVLADGIAAEIADNPGGYAVIAGWTLLTDGVFTSRPRWGRDVVFNLCDEEQLSTLANAWSRREIYSLPRLPEPVGGGPDPTWARYTSAIAADPGDDRNYTRVWLLRDLLSQRREFAAWWCERIRDAASDPEAVDHWLKMAADCEGAAGQSIDLNAIDLLRPLVAQRVLNTGLTPPPGSSFEADLIAAVLEGHCPNVQSTRSLPAQIAVAFEAESYFAESEAGFNDNANRRRRRQDALRHLRRNRPELAKAAELRRFRVGEKGSTFPWTNTATALFDSVGPCWLASQIAILGAASPFRLASKLGPDGTPFGGTGHPATLANQSRVNAASGEWWRLELAQLTEVGKKSAIAGERAHAEWALALWCVADPNVVLDLFEDWEKVMLELPEPHRRPVVDAAQRCSLHGWVAALPSAPASEDSTIAALIDSRQLTWHAGPIGSGKSRRPVQQRPLIEVARDRRWFKVDETGAYR</sequence>
<dbReference type="SUPFAM" id="SSF52540">
    <property type="entry name" value="P-loop containing nucleoside triphosphate hydrolases"/>
    <property type="match status" value="1"/>
</dbReference>
<evidence type="ECO:0000313" key="2">
    <source>
        <dbReference type="Proteomes" id="UP000295447"/>
    </source>
</evidence>
<reference evidence="1 2" key="1">
    <citation type="submission" date="2019-03" db="EMBL/GenBank/DDBJ databases">
        <title>Genomic Encyclopedia of Type Strains, Phase III (KMG-III): the genomes of soil and plant-associated and newly described type strains.</title>
        <authorList>
            <person name="Whitman W."/>
        </authorList>
    </citation>
    <scope>NUCLEOTIDE SEQUENCE [LARGE SCALE GENOMIC DNA]</scope>
    <source>
        <strain evidence="1 2">VKM Ac-2570</strain>
    </source>
</reference>
<dbReference type="OrthoDB" id="5379188at2"/>
<evidence type="ECO:0008006" key="3">
    <source>
        <dbReference type="Google" id="ProtNLM"/>
    </source>
</evidence>
<comment type="caution">
    <text evidence="1">The sequence shown here is derived from an EMBL/GenBank/DDBJ whole genome shotgun (WGS) entry which is preliminary data.</text>
</comment>
<dbReference type="Proteomes" id="UP000295447">
    <property type="component" value="Unassembled WGS sequence"/>
</dbReference>
<keyword evidence="2" id="KW-1185">Reference proteome</keyword>
<accession>A0A4R7ZWK5</accession>
<dbReference type="Gene3D" id="3.40.50.300">
    <property type="entry name" value="P-loop containing nucleotide triphosphate hydrolases"/>
    <property type="match status" value="1"/>
</dbReference>
<organism evidence="1 2">
    <name type="scientific">Kribbella kalugense</name>
    <dbReference type="NCBI Taxonomy" id="2512221"/>
    <lineage>
        <taxon>Bacteria</taxon>
        <taxon>Bacillati</taxon>
        <taxon>Actinomycetota</taxon>
        <taxon>Actinomycetes</taxon>
        <taxon>Propionibacteriales</taxon>
        <taxon>Kribbellaceae</taxon>
        <taxon>Kribbella</taxon>
    </lineage>
</organism>
<dbReference type="InterPro" id="IPR027417">
    <property type="entry name" value="P-loop_NTPase"/>
</dbReference>
<proteinExistence type="predicted"/>
<dbReference type="AlphaFoldDB" id="A0A4R7ZWK5"/>
<dbReference type="RefSeq" id="WP_134115707.1">
    <property type="nucleotide sequence ID" value="NZ_SODF01000001.1"/>
</dbReference>
<gene>
    <name evidence="1" type="ORF">EV650_0958</name>
</gene>
<evidence type="ECO:0000313" key="1">
    <source>
        <dbReference type="EMBL" id="TDW22125.1"/>
    </source>
</evidence>
<name>A0A4R7ZWK5_9ACTN</name>
<dbReference type="EMBL" id="SODF01000001">
    <property type="protein sequence ID" value="TDW22125.1"/>
    <property type="molecule type" value="Genomic_DNA"/>
</dbReference>